<dbReference type="InterPro" id="IPR036425">
    <property type="entry name" value="MoaB/Mog-like_dom_sf"/>
</dbReference>
<evidence type="ECO:0000256" key="4">
    <source>
        <dbReference type="ARBA" id="ARBA00023150"/>
    </source>
</evidence>
<evidence type="ECO:0000256" key="3">
    <source>
        <dbReference type="ARBA" id="ARBA00013491"/>
    </source>
</evidence>
<dbReference type="PANTHER" id="PTHR43764">
    <property type="entry name" value="MOLYBDENUM COFACTOR BIOSYNTHESIS"/>
    <property type="match status" value="1"/>
</dbReference>
<evidence type="ECO:0000256" key="6">
    <source>
        <dbReference type="ARBA" id="ARBA00058212"/>
    </source>
</evidence>
<dbReference type="InterPro" id="IPR051920">
    <property type="entry name" value="MPT_Adenylyltrnsfr/MoaC-Rel"/>
</dbReference>
<name>A0A6M1RXN8_9BACT</name>
<dbReference type="GO" id="GO:0006777">
    <property type="term" value="P:Mo-molybdopterin cofactor biosynthetic process"/>
    <property type="evidence" value="ECO:0007669"/>
    <property type="project" value="UniProtKB-KW"/>
</dbReference>
<keyword evidence="4" id="KW-0501">Molybdenum cofactor biosynthesis</keyword>
<proteinExistence type="predicted"/>
<evidence type="ECO:0000259" key="7">
    <source>
        <dbReference type="SMART" id="SM00852"/>
    </source>
</evidence>
<dbReference type="NCBIfam" id="TIGR00177">
    <property type="entry name" value="molyb_syn"/>
    <property type="match status" value="1"/>
</dbReference>
<dbReference type="Proteomes" id="UP000477311">
    <property type="component" value="Unassembled WGS sequence"/>
</dbReference>
<dbReference type="Gene3D" id="3.40.980.10">
    <property type="entry name" value="MoaB/Mog-like domain"/>
    <property type="match status" value="1"/>
</dbReference>
<dbReference type="GO" id="GO:0061598">
    <property type="term" value="F:molybdopterin adenylyltransferase activity"/>
    <property type="evidence" value="ECO:0007669"/>
    <property type="project" value="UniProtKB-EC"/>
</dbReference>
<comment type="function">
    <text evidence="6">Catalyzes the adenylation of molybdopterin as part of the biosynthesis of the molybdenum-cofactor.</text>
</comment>
<dbReference type="EMBL" id="JAAKYA010000082">
    <property type="protein sequence ID" value="NGO40241.1"/>
    <property type="molecule type" value="Genomic_DNA"/>
</dbReference>
<keyword evidence="8" id="KW-0808">Transferase</keyword>
<dbReference type="NCBIfam" id="NF006932">
    <property type="entry name" value="PRK09417.1"/>
    <property type="match status" value="1"/>
</dbReference>
<protein>
    <recommendedName>
        <fullName evidence="3">Molybdopterin adenylyltransferase</fullName>
        <ecNumber evidence="2">2.7.7.75</ecNumber>
    </recommendedName>
</protein>
<dbReference type="PROSITE" id="PS01078">
    <property type="entry name" value="MOCF_BIOSYNTHESIS_1"/>
    <property type="match status" value="1"/>
</dbReference>
<keyword evidence="9" id="KW-1185">Reference proteome</keyword>
<dbReference type="CDD" id="cd00886">
    <property type="entry name" value="MogA_MoaB"/>
    <property type="match status" value="1"/>
</dbReference>
<dbReference type="InterPro" id="IPR008284">
    <property type="entry name" value="MoCF_biosynth_CS"/>
</dbReference>
<dbReference type="SUPFAM" id="SSF53218">
    <property type="entry name" value="Molybdenum cofactor biosynthesis proteins"/>
    <property type="match status" value="1"/>
</dbReference>
<dbReference type="AlphaFoldDB" id="A0A6M1RXN8"/>
<evidence type="ECO:0000256" key="5">
    <source>
        <dbReference type="ARBA" id="ARBA00051131"/>
    </source>
</evidence>
<dbReference type="EC" id="2.7.7.75" evidence="2"/>
<comment type="caution">
    <text evidence="8">The sequence shown here is derived from an EMBL/GenBank/DDBJ whole genome shotgun (WGS) entry which is preliminary data.</text>
</comment>
<accession>A0A6M1RXN8</accession>
<sequence>MRVGRLTVSDRASAGLYEDRSGPEIERIVRQSLQLTCEFLTAVVPDDVDRIRTRIQTWADQDGCDLILTTGGTGITPRDVTPEATRPLLEKELPGFGEAMRLHSLPRVPTAILSRATAGIRGRCLIINLPGKPSAIAECLDILRMAILEALAHLRGLDPHDTRPAT</sequence>
<comment type="catalytic activity">
    <reaction evidence="5">
        <text>molybdopterin + ATP + H(+) = adenylyl-molybdopterin + diphosphate</text>
        <dbReference type="Rhea" id="RHEA:31331"/>
        <dbReference type="ChEBI" id="CHEBI:15378"/>
        <dbReference type="ChEBI" id="CHEBI:30616"/>
        <dbReference type="ChEBI" id="CHEBI:33019"/>
        <dbReference type="ChEBI" id="CHEBI:58698"/>
        <dbReference type="ChEBI" id="CHEBI:62727"/>
        <dbReference type="EC" id="2.7.7.75"/>
    </reaction>
</comment>
<evidence type="ECO:0000256" key="2">
    <source>
        <dbReference type="ARBA" id="ARBA00012509"/>
    </source>
</evidence>
<reference evidence="8 9" key="1">
    <citation type="submission" date="2020-02" db="EMBL/GenBank/DDBJ databases">
        <title>Draft genome sequence of Limisphaera ngatamarikiensis NGM72.4T, a thermophilic Verrucomicrobia grouped in subdivision 3.</title>
        <authorList>
            <person name="Carere C.R."/>
            <person name="Steen J."/>
            <person name="Hugenholtz P."/>
            <person name="Stott M.B."/>
        </authorList>
    </citation>
    <scope>NUCLEOTIDE SEQUENCE [LARGE SCALE GENOMIC DNA]</scope>
    <source>
        <strain evidence="8 9">NGM72.4</strain>
    </source>
</reference>
<gene>
    <name evidence="8" type="primary">mog</name>
    <name evidence="8" type="ORF">G4L39_12675</name>
</gene>
<evidence type="ECO:0000313" key="8">
    <source>
        <dbReference type="EMBL" id="NGO40241.1"/>
    </source>
</evidence>
<dbReference type="UniPathway" id="UPA00344"/>
<dbReference type="InterPro" id="IPR001453">
    <property type="entry name" value="MoaB/Mog_dom"/>
</dbReference>
<feature type="domain" description="MoaB/Mog" evidence="7">
    <location>
        <begin position="4"/>
        <end position="150"/>
    </location>
</feature>
<organism evidence="8 9">
    <name type="scientific">Limisphaera ngatamarikiensis</name>
    <dbReference type="NCBI Taxonomy" id="1324935"/>
    <lineage>
        <taxon>Bacteria</taxon>
        <taxon>Pseudomonadati</taxon>
        <taxon>Verrucomicrobiota</taxon>
        <taxon>Verrucomicrobiia</taxon>
        <taxon>Limisphaerales</taxon>
        <taxon>Limisphaeraceae</taxon>
        <taxon>Limisphaera</taxon>
    </lineage>
</organism>
<comment type="pathway">
    <text evidence="1">Cofactor biosynthesis; molybdopterin biosynthesis.</text>
</comment>
<dbReference type="PANTHER" id="PTHR43764:SF1">
    <property type="entry name" value="MOLYBDOPTERIN MOLYBDOTRANSFERASE"/>
    <property type="match status" value="1"/>
</dbReference>
<evidence type="ECO:0000256" key="1">
    <source>
        <dbReference type="ARBA" id="ARBA00005046"/>
    </source>
</evidence>
<evidence type="ECO:0000313" key="9">
    <source>
        <dbReference type="Proteomes" id="UP000477311"/>
    </source>
</evidence>
<keyword evidence="8" id="KW-0548">Nucleotidyltransferase</keyword>
<dbReference type="Pfam" id="PF00994">
    <property type="entry name" value="MoCF_biosynth"/>
    <property type="match status" value="1"/>
</dbReference>
<dbReference type="SMART" id="SM00852">
    <property type="entry name" value="MoCF_biosynth"/>
    <property type="match status" value="1"/>
</dbReference>